<dbReference type="RefSeq" id="XP_040624280.1">
    <property type="nucleotide sequence ID" value="XM_040771385.1"/>
</dbReference>
<dbReference type="OrthoDB" id="428260at2759"/>
<keyword evidence="3" id="KW-1185">Reference proteome</keyword>
<proteinExistence type="predicted"/>
<dbReference type="InterPro" id="IPR012338">
    <property type="entry name" value="Beta-lactam/transpept-like"/>
</dbReference>
<dbReference type="PANTHER" id="PTHR43319">
    <property type="entry name" value="BETA-LACTAMASE-RELATED"/>
    <property type="match status" value="1"/>
</dbReference>
<dbReference type="PANTHER" id="PTHR43319:SF3">
    <property type="entry name" value="BETA-LACTAMASE-RELATED DOMAIN-CONTAINING PROTEIN"/>
    <property type="match status" value="1"/>
</dbReference>
<accession>M5G0Q3</accession>
<sequence length="403" mass="43434">MAVSGFVTPEFQQVLSAFAEGQKNDAGGAQLAVYHKGVKVVDIWTGNDPVRQRPFDGEGYVMFMSSTKGLTAIAAHVLVQRGLLDINAPVSKYWPEFAQNGKENITVSMLLSHTAGLGAVPAECEMKMPDLADWNKNTHWLEEMAPLWEPGTKLMYHPVTFGFLVGEVVRRISGKTVGTFLREEIAKPCGLDLWIGLPAELEPCVIPMMKKTLPQSAGSAARAGPPILPAGGTQLDSSESAIMGAYKIVFDFDGLTAFLDTPRAHEAEIPAANGIGDVRIIAKLYAHVIGDVDGKPRILSEEIVKAASVPQTDGLEVPSPFSKIMPSTMFRFALGFEKPRPAVPMLGESSFGHSGAGGRLAFADIDSGLAVGYLCNNPTWEPPNGPDPRWVPWLKALKDIVKQ</sequence>
<feature type="domain" description="Beta-lactamase-related" evidence="1">
    <location>
        <begin position="21"/>
        <end position="387"/>
    </location>
</feature>
<dbReference type="Pfam" id="PF00144">
    <property type="entry name" value="Beta-lactamase"/>
    <property type="match status" value="1"/>
</dbReference>
<dbReference type="Gene3D" id="3.40.710.10">
    <property type="entry name" value="DD-peptidase/beta-lactamase superfamily"/>
    <property type="match status" value="1"/>
</dbReference>
<reference evidence="2 3" key="1">
    <citation type="journal article" date="2012" name="Science">
        <title>The Paleozoic origin of enzymatic lignin decomposition reconstructed from 31 fungal genomes.</title>
        <authorList>
            <person name="Floudas D."/>
            <person name="Binder M."/>
            <person name="Riley R."/>
            <person name="Barry K."/>
            <person name="Blanchette R.A."/>
            <person name="Henrissat B."/>
            <person name="Martinez A.T."/>
            <person name="Otillar R."/>
            <person name="Spatafora J.W."/>
            <person name="Yadav J.S."/>
            <person name="Aerts A."/>
            <person name="Benoit I."/>
            <person name="Boyd A."/>
            <person name="Carlson A."/>
            <person name="Copeland A."/>
            <person name="Coutinho P.M."/>
            <person name="de Vries R.P."/>
            <person name="Ferreira P."/>
            <person name="Findley K."/>
            <person name="Foster B."/>
            <person name="Gaskell J."/>
            <person name="Glotzer D."/>
            <person name="Gorecki P."/>
            <person name="Heitman J."/>
            <person name="Hesse C."/>
            <person name="Hori C."/>
            <person name="Igarashi K."/>
            <person name="Jurgens J.A."/>
            <person name="Kallen N."/>
            <person name="Kersten P."/>
            <person name="Kohler A."/>
            <person name="Kuees U."/>
            <person name="Kumar T.K.A."/>
            <person name="Kuo A."/>
            <person name="LaButti K."/>
            <person name="Larrondo L.F."/>
            <person name="Lindquist E."/>
            <person name="Ling A."/>
            <person name="Lombard V."/>
            <person name="Lucas S."/>
            <person name="Lundell T."/>
            <person name="Martin R."/>
            <person name="McLaughlin D.J."/>
            <person name="Morgenstern I."/>
            <person name="Morin E."/>
            <person name="Murat C."/>
            <person name="Nagy L.G."/>
            <person name="Nolan M."/>
            <person name="Ohm R.A."/>
            <person name="Patyshakuliyeva A."/>
            <person name="Rokas A."/>
            <person name="Ruiz-Duenas F.J."/>
            <person name="Sabat G."/>
            <person name="Salamov A."/>
            <person name="Samejima M."/>
            <person name="Schmutz J."/>
            <person name="Slot J.C."/>
            <person name="St John F."/>
            <person name="Stenlid J."/>
            <person name="Sun H."/>
            <person name="Sun S."/>
            <person name="Syed K."/>
            <person name="Tsang A."/>
            <person name="Wiebenga A."/>
            <person name="Young D."/>
            <person name="Pisabarro A."/>
            <person name="Eastwood D.C."/>
            <person name="Martin F."/>
            <person name="Cullen D."/>
            <person name="Grigoriev I.V."/>
            <person name="Hibbett D.S."/>
        </authorList>
    </citation>
    <scope>NUCLEOTIDE SEQUENCE [LARGE SCALE GENOMIC DNA]</scope>
    <source>
        <strain evidence="2 3">DJM-731 SS1</strain>
    </source>
</reference>
<dbReference type="EMBL" id="JH795877">
    <property type="protein sequence ID" value="EJT97382.1"/>
    <property type="molecule type" value="Genomic_DNA"/>
</dbReference>
<dbReference type="AlphaFoldDB" id="M5G0Q3"/>
<dbReference type="SUPFAM" id="SSF56601">
    <property type="entry name" value="beta-lactamase/transpeptidase-like"/>
    <property type="match status" value="1"/>
</dbReference>
<dbReference type="GeneID" id="63686447"/>
<evidence type="ECO:0000313" key="2">
    <source>
        <dbReference type="EMBL" id="EJT97382.1"/>
    </source>
</evidence>
<protein>
    <submittedName>
        <fullName evidence="2">Beta-lactamase/transpeptidase-like protein</fullName>
    </submittedName>
</protein>
<organism evidence="2 3">
    <name type="scientific">Dacryopinax primogenitus (strain DJM 731)</name>
    <name type="common">Brown rot fungus</name>
    <dbReference type="NCBI Taxonomy" id="1858805"/>
    <lineage>
        <taxon>Eukaryota</taxon>
        <taxon>Fungi</taxon>
        <taxon>Dikarya</taxon>
        <taxon>Basidiomycota</taxon>
        <taxon>Agaricomycotina</taxon>
        <taxon>Dacrymycetes</taxon>
        <taxon>Dacrymycetales</taxon>
        <taxon>Dacrymycetaceae</taxon>
        <taxon>Dacryopinax</taxon>
    </lineage>
</organism>
<evidence type="ECO:0000313" key="3">
    <source>
        <dbReference type="Proteomes" id="UP000030653"/>
    </source>
</evidence>
<dbReference type="InterPro" id="IPR001466">
    <property type="entry name" value="Beta-lactam-related"/>
</dbReference>
<dbReference type="HOGENOM" id="CLU_035614_3_0_1"/>
<dbReference type="InterPro" id="IPR052907">
    <property type="entry name" value="Beta-lactamase/esterase"/>
</dbReference>
<dbReference type="STRING" id="1858805.M5G0Q3"/>
<dbReference type="Proteomes" id="UP000030653">
    <property type="component" value="Unassembled WGS sequence"/>
</dbReference>
<dbReference type="OMA" id="GKAELWP"/>
<gene>
    <name evidence="2" type="ORF">DACRYDRAFT_18764</name>
</gene>
<name>M5G0Q3_DACPD</name>
<evidence type="ECO:0000259" key="1">
    <source>
        <dbReference type="Pfam" id="PF00144"/>
    </source>
</evidence>